<dbReference type="PANTHER" id="PTHR30069">
    <property type="entry name" value="TONB-DEPENDENT OUTER MEMBRANE RECEPTOR"/>
    <property type="match status" value="1"/>
</dbReference>
<evidence type="ECO:0000256" key="9">
    <source>
        <dbReference type="RuleBase" id="RU003357"/>
    </source>
</evidence>
<evidence type="ECO:0000256" key="11">
    <source>
        <dbReference type="SAM" id="SignalP"/>
    </source>
</evidence>
<dbReference type="Pfam" id="PF07715">
    <property type="entry name" value="Plug"/>
    <property type="match status" value="1"/>
</dbReference>
<dbReference type="Proteomes" id="UP000198462">
    <property type="component" value="Unassembled WGS sequence"/>
</dbReference>
<dbReference type="InterPro" id="IPR039426">
    <property type="entry name" value="TonB-dep_rcpt-like"/>
</dbReference>
<evidence type="ECO:0000256" key="8">
    <source>
        <dbReference type="PROSITE-ProRule" id="PRU01360"/>
    </source>
</evidence>
<feature type="signal peptide" evidence="11">
    <location>
        <begin position="1"/>
        <end position="35"/>
    </location>
</feature>
<dbReference type="Gene3D" id="2.170.130.10">
    <property type="entry name" value="TonB-dependent receptor, plug domain"/>
    <property type="match status" value="1"/>
</dbReference>
<evidence type="ECO:0000256" key="2">
    <source>
        <dbReference type="ARBA" id="ARBA00022448"/>
    </source>
</evidence>
<evidence type="ECO:0000313" key="15">
    <source>
        <dbReference type="Proteomes" id="UP000198462"/>
    </source>
</evidence>
<organism evidence="14 15">
    <name type="scientific">Pacificimonas flava</name>
    <dbReference type="NCBI Taxonomy" id="1234595"/>
    <lineage>
        <taxon>Bacteria</taxon>
        <taxon>Pseudomonadati</taxon>
        <taxon>Pseudomonadota</taxon>
        <taxon>Alphaproteobacteria</taxon>
        <taxon>Sphingomonadales</taxon>
        <taxon>Sphingosinicellaceae</taxon>
        <taxon>Pacificimonas</taxon>
    </lineage>
</organism>
<evidence type="ECO:0000256" key="7">
    <source>
        <dbReference type="ARBA" id="ARBA00023237"/>
    </source>
</evidence>
<dbReference type="GO" id="GO:0044718">
    <property type="term" value="P:siderophore transmembrane transport"/>
    <property type="evidence" value="ECO:0007669"/>
    <property type="project" value="TreeGrafter"/>
</dbReference>
<comment type="similarity">
    <text evidence="8 9">Belongs to the TonB-dependent receptor family.</text>
</comment>
<feature type="chain" id="PRO_5012826827" description="TonB-dependent receptor" evidence="11">
    <location>
        <begin position="36"/>
        <end position="693"/>
    </location>
</feature>
<evidence type="ECO:0000256" key="1">
    <source>
        <dbReference type="ARBA" id="ARBA00004571"/>
    </source>
</evidence>
<dbReference type="GO" id="GO:0009279">
    <property type="term" value="C:cell outer membrane"/>
    <property type="evidence" value="ECO:0007669"/>
    <property type="project" value="UniProtKB-SubCell"/>
</dbReference>
<reference evidence="15" key="1">
    <citation type="submission" date="2017-05" db="EMBL/GenBank/DDBJ databases">
        <authorList>
            <person name="Lin X."/>
        </authorList>
    </citation>
    <scope>NUCLEOTIDE SEQUENCE [LARGE SCALE GENOMIC DNA]</scope>
    <source>
        <strain evidence="15">JLT2012</strain>
    </source>
</reference>
<keyword evidence="5 9" id="KW-0798">TonB box</keyword>
<keyword evidence="6 8" id="KW-0472">Membrane</keyword>
<evidence type="ECO:0000313" key="14">
    <source>
        <dbReference type="EMBL" id="OWV32606.1"/>
    </source>
</evidence>
<gene>
    <name evidence="14" type="ORF">B5C34_03495</name>
</gene>
<feature type="compositionally biased region" description="Basic and acidic residues" evidence="10">
    <location>
        <begin position="412"/>
        <end position="430"/>
    </location>
</feature>
<dbReference type="GO" id="GO:0015344">
    <property type="term" value="F:siderophore uptake transmembrane transporter activity"/>
    <property type="evidence" value="ECO:0007669"/>
    <property type="project" value="TreeGrafter"/>
</dbReference>
<dbReference type="InterPro" id="IPR000531">
    <property type="entry name" value="Beta-barrel_TonB"/>
</dbReference>
<dbReference type="InterPro" id="IPR012910">
    <property type="entry name" value="Plug_dom"/>
</dbReference>
<comment type="caution">
    <text evidence="14">The sequence shown here is derived from an EMBL/GenBank/DDBJ whole genome shotgun (WGS) entry which is preliminary data.</text>
</comment>
<evidence type="ECO:0000256" key="3">
    <source>
        <dbReference type="ARBA" id="ARBA00022452"/>
    </source>
</evidence>
<dbReference type="OrthoDB" id="7374174at2"/>
<name>A0A219B3A7_9SPHN</name>
<dbReference type="Gene3D" id="2.40.170.20">
    <property type="entry name" value="TonB-dependent receptor, beta-barrel domain"/>
    <property type="match status" value="1"/>
</dbReference>
<evidence type="ECO:0000256" key="5">
    <source>
        <dbReference type="ARBA" id="ARBA00023077"/>
    </source>
</evidence>
<keyword evidence="4 8" id="KW-0812">Transmembrane</keyword>
<sequence length="693" mass="72713">MPCFRSSRARVQPFSVLLVAAASTLFPSLPGAALAQDEIVVTGAPLSPMPGEAALAAVVLDREALVADPSGQLENALRDIPGFQLFRRSDARSANPTSQGATLRGIGGNASSRALVLLDGVPVEDPFAGWIAWPALRPESLATVRAVTGGGGGAFGGGLTGTIELSSAGPGQREDYVHARYGSRDSLDLEGGALVDAGAGFLAADAHFGRGDGFFTTAPADRGAVDTRSPYEQGSIAARGVFPAFAGELQVRFAAFYDERQRGQRLVTSGTDGADASLRYVGRGALPLELLGYVQAREYRATFARTEADRSAEQPALDQYNTPGLGAGGKIEVRPVIGPASLSLGADLRYRKGSTNERYDFDGDTLVSLRRAGGESLVAGAFAGGAFAAGERLTLTAEGRVDRWSLSNGSRTEIDRLPGPEARSDSLFPDRHGWEPSGRVGLAYQPAGAVTLRASAYSSWRLPTLNELYRPYRVGPDATAANEALEPERGYGAEVGVDYRPLSTATLSVTGFRVRAENAIANVTLAEGPGVFPGVGFVFGSYRQRLNLDAVEAWGLEAAGKLRLGGFDLFASYALTDAEVDGSGDTAAQDGFAPPQVPRHRVSLSARADLGPARLGAGLRYTSEQFEDDLEARPLGDALVVDASAELPLRGGLSLTVAAENLLDERVEDGIDVRGATTLAQPRTLWAGLKWTG</sequence>
<evidence type="ECO:0000256" key="6">
    <source>
        <dbReference type="ARBA" id="ARBA00023136"/>
    </source>
</evidence>
<keyword evidence="15" id="KW-1185">Reference proteome</keyword>
<dbReference type="Pfam" id="PF00593">
    <property type="entry name" value="TonB_dep_Rec_b-barrel"/>
    <property type="match status" value="1"/>
</dbReference>
<dbReference type="PANTHER" id="PTHR30069:SF37">
    <property type="entry name" value="FERRIC VIBRIOBACTIN RECEPTOR VIUA"/>
    <property type="match status" value="1"/>
</dbReference>
<feature type="region of interest" description="Disordered" evidence="10">
    <location>
        <begin position="410"/>
        <end position="430"/>
    </location>
</feature>
<accession>A0A219B3A7</accession>
<evidence type="ECO:0000259" key="12">
    <source>
        <dbReference type="Pfam" id="PF00593"/>
    </source>
</evidence>
<keyword evidence="7 8" id="KW-0998">Cell outer membrane</keyword>
<protein>
    <recommendedName>
        <fullName evidence="16">TonB-dependent receptor</fullName>
    </recommendedName>
</protein>
<comment type="subcellular location">
    <subcellularLocation>
        <location evidence="1 8">Cell outer membrane</location>
        <topology evidence="1 8">Multi-pass membrane protein</topology>
    </subcellularLocation>
</comment>
<dbReference type="EMBL" id="NFZT01000001">
    <property type="protein sequence ID" value="OWV32606.1"/>
    <property type="molecule type" value="Genomic_DNA"/>
</dbReference>
<dbReference type="SUPFAM" id="SSF56935">
    <property type="entry name" value="Porins"/>
    <property type="match status" value="1"/>
</dbReference>
<evidence type="ECO:0000256" key="10">
    <source>
        <dbReference type="SAM" id="MobiDB-lite"/>
    </source>
</evidence>
<feature type="domain" description="TonB-dependent receptor-like beta-barrel" evidence="12">
    <location>
        <begin position="234"/>
        <end position="662"/>
    </location>
</feature>
<evidence type="ECO:0000259" key="13">
    <source>
        <dbReference type="Pfam" id="PF07715"/>
    </source>
</evidence>
<evidence type="ECO:0000256" key="4">
    <source>
        <dbReference type="ARBA" id="ARBA00022692"/>
    </source>
</evidence>
<keyword evidence="2 8" id="KW-0813">Transport</keyword>
<proteinExistence type="inferred from homology"/>
<feature type="domain" description="TonB-dependent receptor plug" evidence="13">
    <location>
        <begin position="56"/>
        <end position="160"/>
    </location>
</feature>
<dbReference type="InterPro" id="IPR036942">
    <property type="entry name" value="Beta-barrel_TonB_sf"/>
</dbReference>
<evidence type="ECO:0008006" key="16">
    <source>
        <dbReference type="Google" id="ProtNLM"/>
    </source>
</evidence>
<dbReference type="AlphaFoldDB" id="A0A219B3A7"/>
<dbReference type="InterPro" id="IPR037066">
    <property type="entry name" value="Plug_dom_sf"/>
</dbReference>
<keyword evidence="11" id="KW-0732">Signal</keyword>
<dbReference type="RefSeq" id="WP_088711399.1">
    <property type="nucleotide sequence ID" value="NZ_NFZT01000001.1"/>
</dbReference>
<dbReference type="PROSITE" id="PS52016">
    <property type="entry name" value="TONB_DEPENDENT_REC_3"/>
    <property type="match status" value="1"/>
</dbReference>
<keyword evidence="3 8" id="KW-1134">Transmembrane beta strand</keyword>